<reference evidence="1 2" key="1">
    <citation type="submission" date="2017-07" db="EMBL/GenBank/DDBJ databases">
        <title>Draft genome sequence of Prevotella copri isolated from the gut of healthy adult Indian.</title>
        <authorList>
            <person name="Das B."/>
            <person name="Bag S."/>
            <person name="Ghosh T.S."/>
        </authorList>
    </citation>
    <scope>NUCLEOTIDE SEQUENCE [LARGE SCALE GENOMIC DNA]</scope>
    <source>
        <strain evidence="1 2">Indica</strain>
    </source>
</reference>
<evidence type="ECO:0000313" key="2">
    <source>
        <dbReference type="Proteomes" id="UP000215155"/>
    </source>
</evidence>
<name>A0AA91YVQ3_9BACT</name>
<dbReference type="AlphaFoldDB" id="A0AA91YVQ3"/>
<accession>A0AA91YVQ3</accession>
<dbReference type="RefSeq" id="WP_089545356.1">
    <property type="nucleotide sequence ID" value="NZ_NMPZ01000043.1"/>
</dbReference>
<dbReference type="Proteomes" id="UP000215155">
    <property type="component" value="Unassembled WGS sequence"/>
</dbReference>
<evidence type="ECO:0000313" key="1">
    <source>
        <dbReference type="EMBL" id="OXL42553.1"/>
    </source>
</evidence>
<sequence length="581" mass="68742">MEILEFSDVLSSVMIEEIKRAIFCRQIAFGKFINGYSCIYLHVNQEQLNDSEDEFTASYIINKKGSFLNVNIVSDSEKKTVDSVVRNDLCGLGPIDIKRIVTYSSENDFVDLDAFFENRNEFKFDYTDYIILSHLTDKCERVGSLFQIDESFQLKEIYSGNLNGITNYAFKNRYLFLKSEFEDNINPNDCYDEYFLDDMDYNRIELKEEVQKTIYATKYGIFDLNAKTHLIYADGHTSFTNSANGFPNVRICNDEISFCNKLISSEFTYECGQKKGYTKKVWSPFTILDKRNYKVEIFDPFSSFSKNIFYTDNYYSFCRYKESKLFGKDYYNENKTIAFELYFAKPTPCVVVDLREYTLEAETGRDFFGRVIHAVPGIFYTISQGKYTGMNILWMLGKYPEKIIELIDSGYLYLLHFERFSNEFYIEEDYKMKIQRALSLAISYSVIENMTDHLKPLFAFSNYYEPEFLEYDNSNKTFENMVLFKSSFIIELLQNHSLYIESQVIEQMKQKYNGKKRIMTILAKIEKENVSSEGFINRELERLEEQDENWRQESLYEEENDFYENDTTWYEGDSDAQWNID</sequence>
<proteinExistence type="predicted"/>
<protein>
    <submittedName>
        <fullName evidence="1">Uncharacterized protein</fullName>
    </submittedName>
</protein>
<organism evidence="1 2">
    <name type="scientific">Segatella copri</name>
    <dbReference type="NCBI Taxonomy" id="165179"/>
    <lineage>
        <taxon>Bacteria</taxon>
        <taxon>Pseudomonadati</taxon>
        <taxon>Bacteroidota</taxon>
        <taxon>Bacteroidia</taxon>
        <taxon>Bacteroidales</taxon>
        <taxon>Prevotellaceae</taxon>
        <taxon>Segatella</taxon>
    </lineage>
</organism>
<dbReference type="EMBL" id="NMPZ01000043">
    <property type="protein sequence ID" value="OXL42553.1"/>
    <property type="molecule type" value="Genomic_DNA"/>
</dbReference>
<gene>
    <name evidence="1" type="ORF">CFT61_15825</name>
</gene>
<comment type="caution">
    <text evidence="1">The sequence shown here is derived from an EMBL/GenBank/DDBJ whole genome shotgun (WGS) entry which is preliminary data.</text>
</comment>